<dbReference type="InterPro" id="IPR002018">
    <property type="entry name" value="CarbesteraseB"/>
</dbReference>
<dbReference type="EMBL" id="JAUTIX010000001">
    <property type="protein sequence ID" value="MDP0396763.1"/>
    <property type="molecule type" value="Genomic_DNA"/>
</dbReference>
<dbReference type="InterPro" id="IPR019819">
    <property type="entry name" value="Carboxylesterase_B_CS"/>
</dbReference>
<evidence type="ECO:0000256" key="2">
    <source>
        <dbReference type="ARBA" id="ARBA00022801"/>
    </source>
</evidence>
<evidence type="ECO:0000259" key="5">
    <source>
        <dbReference type="Pfam" id="PF00135"/>
    </source>
</evidence>
<sequence>MNTVVETESGAVRGVLRGGVLSWRGIPFAAPPVGALRWRAPRPAPSWSGVREADDYRNAAIQHPKQTPVGLREFQPVDEDCLTLNVVTPAAPAAAPRPVMVFIHGGAYLMGSSGTPLYLGNSLAERGDTVFVSINYRLAALGCLDLTEFSTAERPIDGNLALRDQVAALQWVQRTIAAFGGDPGNVTVFGESAGANAVTTLLATPAAHGLFHRAIAQSSAPLLTVDRELARSRGRAFVDLLGGPSRLGTDATTLSRTAHRLVRESERQQPGVVPFGPVIDGDYLPEDPLAAIAAGRGARVPLIIGTNRDEGTMFTRSGDLAKPDEETMARAIESTVEQLRAVGAAYAGFPGRAAWRRLFGDQIFWAPSVPIAQAHSRFAPTFMYRYDYVPTAMRLARLGATHATELLAVFGAYSGRAGVLALGDRATARRIETQVQDHWLSFARSGRPGAAWPAYDAAARRTMVFAPTSRIEDDPDGARRRAWEASGLRGTTVPAQDRLDPAE</sequence>
<comment type="caution">
    <text evidence="6">The sequence shown here is derived from an EMBL/GenBank/DDBJ whole genome shotgun (WGS) entry which is preliminary data.</text>
</comment>
<dbReference type="PROSITE" id="PS00941">
    <property type="entry name" value="CARBOXYLESTERASE_B_2"/>
    <property type="match status" value="1"/>
</dbReference>
<dbReference type="EC" id="3.1.1.-" evidence="3"/>
<name>A0AA90NCP5_9ACTN</name>
<dbReference type="InterPro" id="IPR029058">
    <property type="entry name" value="AB_hydrolase_fold"/>
</dbReference>
<dbReference type="SUPFAM" id="SSF53474">
    <property type="entry name" value="alpha/beta-Hydrolases"/>
    <property type="match status" value="1"/>
</dbReference>
<protein>
    <recommendedName>
        <fullName evidence="3">Carboxylic ester hydrolase</fullName>
        <ecNumber evidence="3">3.1.1.-</ecNumber>
    </recommendedName>
</protein>
<dbReference type="RefSeq" id="WP_305110166.1">
    <property type="nucleotide sequence ID" value="NZ_JAUTIX010000001.1"/>
</dbReference>
<dbReference type="PANTHER" id="PTHR11559">
    <property type="entry name" value="CARBOXYLESTERASE"/>
    <property type="match status" value="1"/>
</dbReference>
<dbReference type="PROSITE" id="PS00122">
    <property type="entry name" value="CARBOXYLESTERASE_B_1"/>
    <property type="match status" value="1"/>
</dbReference>
<feature type="region of interest" description="Disordered" evidence="4">
    <location>
        <begin position="470"/>
        <end position="503"/>
    </location>
</feature>
<dbReference type="InterPro" id="IPR050309">
    <property type="entry name" value="Type-B_Carboxylest/Lipase"/>
</dbReference>
<dbReference type="AlphaFoldDB" id="A0AA90NCP5"/>
<evidence type="ECO:0000313" key="7">
    <source>
        <dbReference type="Proteomes" id="UP001178281"/>
    </source>
</evidence>
<gene>
    <name evidence="6" type="ORF">Q7X28_02375</name>
</gene>
<feature type="compositionally biased region" description="Basic and acidic residues" evidence="4">
    <location>
        <begin position="470"/>
        <end position="483"/>
    </location>
</feature>
<evidence type="ECO:0000313" key="6">
    <source>
        <dbReference type="EMBL" id="MDP0396763.1"/>
    </source>
</evidence>
<evidence type="ECO:0000256" key="3">
    <source>
        <dbReference type="RuleBase" id="RU361235"/>
    </source>
</evidence>
<keyword evidence="2 3" id="KW-0378">Hydrolase</keyword>
<comment type="similarity">
    <text evidence="1 3">Belongs to the type-B carboxylesterase/lipase family.</text>
</comment>
<dbReference type="Proteomes" id="UP001178281">
    <property type="component" value="Unassembled WGS sequence"/>
</dbReference>
<organism evidence="6 7">
    <name type="scientific">Tsukamurella strandjordii</name>
    <dbReference type="NCBI Taxonomy" id="147577"/>
    <lineage>
        <taxon>Bacteria</taxon>
        <taxon>Bacillati</taxon>
        <taxon>Actinomycetota</taxon>
        <taxon>Actinomycetes</taxon>
        <taxon>Mycobacteriales</taxon>
        <taxon>Tsukamurellaceae</taxon>
        <taxon>Tsukamurella</taxon>
    </lineage>
</organism>
<dbReference type="Pfam" id="PF00135">
    <property type="entry name" value="COesterase"/>
    <property type="match status" value="1"/>
</dbReference>
<reference evidence="6" key="1">
    <citation type="submission" date="2023-08" db="EMBL/GenBank/DDBJ databases">
        <title>The draft genome of Tsukamurella strandjordii strain 050030.</title>
        <authorList>
            <person name="Zhao F."/>
            <person name="Feng Y."/>
            <person name="Zong Z."/>
        </authorList>
    </citation>
    <scope>NUCLEOTIDE SEQUENCE</scope>
    <source>
        <strain evidence="6">050030</strain>
    </source>
</reference>
<dbReference type="GO" id="GO:0016787">
    <property type="term" value="F:hydrolase activity"/>
    <property type="evidence" value="ECO:0007669"/>
    <property type="project" value="UniProtKB-KW"/>
</dbReference>
<keyword evidence="7" id="KW-1185">Reference proteome</keyword>
<dbReference type="Gene3D" id="3.40.50.1820">
    <property type="entry name" value="alpha/beta hydrolase"/>
    <property type="match status" value="1"/>
</dbReference>
<evidence type="ECO:0000256" key="4">
    <source>
        <dbReference type="SAM" id="MobiDB-lite"/>
    </source>
</evidence>
<proteinExistence type="inferred from homology"/>
<feature type="domain" description="Carboxylesterase type B" evidence="5">
    <location>
        <begin position="3"/>
        <end position="469"/>
    </location>
</feature>
<dbReference type="InterPro" id="IPR019826">
    <property type="entry name" value="Carboxylesterase_B_AS"/>
</dbReference>
<evidence type="ECO:0000256" key="1">
    <source>
        <dbReference type="ARBA" id="ARBA00005964"/>
    </source>
</evidence>
<accession>A0AA90NCP5</accession>